<proteinExistence type="predicted"/>
<dbReference type="Proteomes" id="UP000001599">
    <property type="component" value="Chromosome"/>
</dbReference>
<name>C0Q5G6_SALPC</name>
<dbReference type="HOGENOM" id="CLU_3332847_0_0_6"/>
<sequence length="38" mass="4273">MIKIKKSVSVPCKMALVTQHYTSFTRPVITYVTTETAV</sequence>
<organism evidence="1 2">
    <name type="scientific">Salmonella paratyphi C (strain RKS4594)</name>
    <dbReference type="NCBI Taxonomy" id="476213"/>
    <lineage>
        <taxon>Bacteria</taxon>
        <taxon>Pseudomonadati</taxon>
        <taxon>Pseudomonadota</taxon>
        <taxon>Gammaproteobacteria</taxon>
        <taxon>Enterobacterales</taxon>
        <taxon>Enterobacteriaceae</taxon>
        <taxon>Salmonella</taxon>
    </lineage>
</organism>
<evidence type="ECO:0000313" key="2">
    <source>
        <dbReference type="Proteomes" id="UP000001599"/>
    </source>
</evidence>
<dbReference type="AlphaFoldDB" id="C0Q5G6"/>
<protein>
    <submittedName>
        <fullName evidence="1">Uncharacterized protein</fullName>
    </submittedName>
</protein>
<gene>
    <name evidence="1" type="ordered locus">SPC_0117</name>
</gene>
<dbReference type="EMBL" id="CP000857">
    <property type="protein sequence ID" value="ACN44308.1"/>
    <property type="molecule type" value="Genomic_DNA"/>
</dbReference>
<evidence type="ECO:0000313" key="1">
    <source>
        <dbReference type="EMBL" id="ACN44308.1"/>
    </source>
</evidence>
<dbReference type="KEGG" id="sei:SPC_0117"/>
<accession>C0Q5G6</accession>
<reference evidence="1 2" key="1">
    <citation type="journal article" date="2009" name="PLoS ONE">
        <title>Salmonella paratyphi C: genetic divergence from Salmonella choleraesuis and pathogenic convergence with Salmonella typhi.</title>
        <authorList>
            <person name="Liu W.-Q."/>
            <person name="Feng Y."/>
            <person name="Wang Y."/>
            <person name="Zou Q.-H."/>
            <person name="Chen F."/>
            <person name="Guo J.-T."/>
            <person name="Peng Y.-H."/>
            <person name="Jin Y."/>
            <person name="Li Y.-G."/>
            <person name="Hu S.-N."/>
            <person name="Johnston R.N."/>
            <person name="Liu G.-R."/>
            <person name="Liu S.-L."/>
        </authorList>
    </citation>
    <scope>NUCLEOTIDE SEQUENCE [LARGE SCALE GENOMIC DNA]</scope>
    <source>
        <strain evidence="1 2">RKS4594</strain>
    </source>
</reference>